<accession>I0YSA1</accession>
<organism evidence="6 7">
    <name type="scientific">Coccomyxa subellipsoidea (strain C-169)</name>
    <name type="common">Green microalga</name>
    <dbReference type="NCBI Taxonomy" id="574566"/>
    <lineage>
        <taxon>Eukaryota</taxon>
        <taxon>Viridiplantae</taxon>
        <taxon>Chlorophyta</taxon>
        <taxon>core chlorophytes</taxon>
        <taxon>Trebouxiophyceae</taxon>
        <taxon>Trebouxiophyceae incertae sedis</taxon>
        <taxon>Coccomyxaceae</taxon>
        <taxon>Coccomyxa</taxon>
        <taxon>Coccomyxa subellipsoidea</taxon>
    </lineage>
</organism>
<keyword evidence="1" id="KW-0479">Metal-binding</keyword>
<dbReference type="KEGG" id="csl:COCSUDRAFT_57173"/>
<sequence>MVGHLVACGNAMYLFGGRDILDNGKLRATNDMHKFVPNWKEENGVMTDLTSIVCTRVAAGVASNEDRAVIVGGWTAARPEVTRAEKVLWLADVWEYHFDLNCWIQVVPADKKQAWISGRQTSACGFVDNDTLLCVGGHGPADPTERNMLAHFTYTPGPALALHASLNKQGRWRDPSVERACKAVAELRSAGELAHVPEKMQQLYGAPEGSVTMLTPDVWNIATGILTPSDDSNLGVRNALPPGCKLCQALQLPLRPLTDQGFWGSGCRPFELTPRWLTSPCEVSANLIASRPDESQNQPGTMRHVVKQLGTAKAAAEYFRLCQPDLAPESDQDYSARWRPVQVCRGCRLVRYCSPECQLADWENHKPVCKHFSAPDKSA</sequence>
<dbReference type="Gene3D" id="2.120.10.80">
    <property type="entry name" value="Kelch-type beta propeller"/>
    <property type="match status" value="1"/>
</dbReference>
<name>I0YSA1_COCSC</name>
<dbReference type="SUPFAM" id="SSF117281">
    <property type="entry name" value="Kelch motif"/>
    <property type="match status" value="1"/>
</dbReference>
<dbReference type="Proteomes" id="UP000007264">
    <property type="component" value="Unassembled WGS sequence"/>
</dbReference>
<evidence type="ECO:0000313" key="7">
    <source>
        <dbReference type="Proteomes" id="UP000007264"/>
    </source>
</evidence>
<evidence type="ECO:0000256" key="2">
    <source>
        <dbReference type="ARBA" id="ARBA00022771"/>
    </source>
</evidence>
<keyword evidence="2 4" id="KW-0863">Zinc-finger</keyword>
<protein>
    <recommendedName>
        <fullName evidence="5">MYND-type domain-containing protein</fullName>
    </recommendedName>
</protein>
<keyword evidence="3" id="KW-0862">Zinc</keyword>
<comment type="caution">
    <text evidence="6">The sequence shown here is derived from an EMBL/GenBank/DDBJ whole genome shotgun (WGS) entry which is preliminary data.</text>
</comment>
<dbReference type="Gene3D" id="6.10.140.2220">
    <property type="match status" value="1"/>
</dbReference>
<evidence type="ECO:0000256" key="3">
    <source>
        <dbReference type="ARBA" id="ARBA00022833"/>
    </source>
</evidence>
<evidence type="ECO:0000256" key="4">
    <source>
        <dbReference type="PROSITE-ProRule" id="PRU00134"/>
    </source>
</evidence>
<evidence type="ECO:0000313" key="6">
    <source>
        <dbReference type="EMBL" id="EIE21270.1"/>
    </source>
</evidence>
<evidence type="ECO:0000259" key="5">
    <source>
        <dbReference type="PROSITE" id="PS50865"/>
    </source>
</evidence>
<dbReference type="InterPro" id="IPR015915">
    <property type="entry name" value="Kelch-typ_b-propeller"/>
</dbReference>
<dbReference type="RefSeq" id="XP_005645814.1">
    <property type="nucleotide sequence ID" value="XM_005645757.1"/>
</dbReference>
<gene>
    <name evidence="6" type="ORF">COCSUDRAFT_57173</name>
</gene>
<dbReference type="OrthoDB" id="568418at2759"/>
<keyword evidence="7" id="KW-1185">Reference proteome</keyword>
<dbReference type="Pfam" id="PF01753">
    <property type="entry name" value="zf-MYND"/>
    <property type="match status" value="1"/>
</dbReference>
<dbReference type="SUPFAM" id="SSF144232">
    <property type="entry name" value="HIT/MYND zinc finger-like"/>
    <property type="match status" value="1"/>
</dbReference>
<dbReference type="PROSITE" id="PS50865">
    <property type="entry name" value="ZF_MYND_2"/>
    <property type="match status" value="1"/>
</dbReference>
<dbReference type="AlphaFoldDB" id="I0YSA1"/>
<dbReference type="InterPro" id="IPR002893">
    <property type="entry name" value="Znf_MYND"/>
</dbReference>
<evidence type="ECO:0000256" key="1">
    <source>
        <dbReference type="ARBA" id="ARBA00022723"/>
    </source>
</evidence>
<proteinExistence type="predicted"/>
<feature type="domain" description="MYND-type" evidence="5">
    <location>
        <begin position="319"/>
        <end position="369"/>
    </location>
</feature>
<dbReference type="EMBL" id="AGSI01000013">
    <property type="protein sequence ID" value="EIE21270.1"/>
    <property type="molecule type" value="Genomic_DNA"/>
</dbReference>
<dbReference type="GeneID" id="17039252"/>
<reference evidence="6 7" key="1">
    <citation type="journal article" date="2012" name="Genome Biol.">
        <title>The genome of the polar eukaryotic microalga coccomyxa subellipsoidea reveals traits of cold adaptation.</title>
        <authorList>
            <person name="Blanc G."/>
            <person name="Agarkova I."/>
            <person name="Grimwood J."/>
            <person name="Kuo A."/>
            <person name="Brueggeman A."/>
            <person name="Dunigan D."/>
            <person name="Gurnon J."/>
            <person name="Ladunga I."/>
            <person name="Lindquist E."/>
            <person name="Lucas S."/>
            <person name="Pangilinan J."/>
            <person name="Proschold T."/>
            <person name="Salamov A."/>
            <person name="Schmutz J."/>
            <person name="Weeks D."/>
            <person name="Yamada T."/>
            <person name="Claverie J.M."/>
            <person name="Grigoriev I."/>
            <person name="Van Etten J."/>
            <person name="Lomsadze A."/>
            <person name="Borodovsky M."/>
        </authorList>
    </citation>
    <scope>NUCLEOTIDE SEQUENCE [LARGE SCALE GENOMIC DNA]</scope>
    <source>
        <strain evidence="6 7">C-169</strain>
    </source>
</reference>
<dbReference type="GO" id="GO:0008270">
    <property type="term" value="F:zinc ion binding"/>
    <property type="evidence" value="ECO:0007669"/>
    <property type="project" value="UniProtKB-KW"/>
</dbReference>